<evidence type="ECO:0000256" key="2">
    <source>
        <dbReference type="ARBA" id="ARBA00022691"/>
    </source>
</evidence>
<feature type="domain" description="Radical SAM core" evidence="7">
    <location>
        <begin position="19"/>
        <end position="257"/>
    </location>
</feature>
<dbReference type="AlphaFoldDB" id="A0A081NK72"/>
<sequence length="309" mass="34729">MLLTGAPESNKSQDWHLTPDGSPRGYIKPHQLKELWFHTGTRCNLSCSFCLEGSSPASKRLDAPSLNEIKPYIDEALELDVEQFSFTGGEPFVIKDIIRILDYASQHRPCLVLTNGTTPMIKRLDELAQLSNNPYPISLRVSLDHPNAEQHDAGRGEDSFATALSGLKLLHEKGFNISVARHMEKDENTAMIEQAFRDLFELNGLPVNLKQVAFPDFLPPGSLPDVPHVSTDCMTRYQTEESRRQFMCAFSKMMVKQNGEMQVYACTLVDDDTEYNLGSNLRTSLNKSISMKHHRCYSCFAFGSSCSEL</sequence>
<dbReference type="InterPro" id="IPR058240">
    <property type="entry name" value="rSAM_sf"/>
</dbReference>
<evidence type="ECO:0000313" key="8">
    <source>
        <dbReference type="EMBL" id="KEQ18845.1"/>
    </source>
</evidence>
<organism evidence="8 9">
    <name type="scientific">Endozoicomonas numazuensis</name>
    <dbReference type="NCBI Taxonomy" id="1137799"/>
    <lineage>
        <taxon>Bacteria</taxon>
        <taxon>Pseudomonadati</taxon>
        <taxon>Pseudomonadota</taxon>
        <taxon>Gammaproteobacteria</taxon>
        <taxon>Oceanospirillales</taxon>
        <taxon>Endozoicomonadaceae</taxon>
        <taxon>Endozoicomonas</taxon>
    </lineage>
</organism>
<dbReference type="eggNOG" id="COG0535">
    <property type="taxonomic scope" value="Bacteria"/>
</dbReference>
<dbReference type="InterPro" id="IPR007197">
    <property type="entry name" value="rSAM"/>
</dbReference>
<dbReference type="PROSITE" id="PS51918">
    <property type="entry name" value="RADICAL_SAM"/>
    <property type="match status" value="1"/>
</dbReference>
<dbReference type="SFLD" id="SFLDG01067">
    <property type="entry name" value="SPASM/twitch_domain_containing"/>
    <property type="match status" value="1"/>
</dbReference>
<dbReference type="CDD" id="cd01335">
    <property type="entry name" value="Radical_SAM"/>
    <property type="match status" value="1"/>
</dbReference>
<keyword evidence="9" id="KW-1185">Reference proteome</keyword>
<dbReference type="GO" id="GO:0003824">
    <property type="term" value="F:catalytic activity"/>
    <property type="evidence" value="ECO:0007669"/>
    <property type="project" value="InterPro"/>
</dbReference>
<comment type="cofactor">
    <cofactor evidence="1">
        <name>[4Fe-4S] cluster</name>
        <dbReference type="ChEBI" id="CHEBI:49883"/>
    </cofactor>
</comment>
<evidence type="ECO:0000256" key="3">
    <source>
        <dbReference type="ARBA" id="ARBA00022723"/>
    </source>
</evidence>
<dbReference type="GO" id="GO:0051536">
    <property type="term" value="F:iron-sulfur cluster binding"/>
    <property type="evidence" value="ECO:0007669"/>
    <property type="project" value="UniProtKB-KW"/>
</dbReference>
<dbReference type="Proteomes" id="UP000028073">
    <property type="component" value="Unassembled WGS sequence"/>
</dbReference>
<evidence type="ECO:0000256" key="5">
    <source>
        <dbReference type="ARBA" id="ARBA00023014"/>
    </source>
</evidence>
<evidence type="ECO:0000256" key="4">
    <source>
        <dbReference type="ARBA" id="ARBA00023004"/>
    </source>
</evidence>
<dbReference type="RefSeq" id="WP_034832266.1">
    <property type="nucleotide sequence ID" value="NZ_JOKH01000001.1"/>
</dbReference>
<reference evidence="8 9" key="1">
    <citation type="submission" date="2014-06" db="EMBL/GenBank/DDBJ databases">
        <title>Whole Genome Sequences of Three Symbiotic Endozoicomonas Bacteria.</title>
        <authorList>
            <person name="Neave M.J."/>
            <person name="Apprill A."/>
            <person name="Voolstra C.R."/>
        </authorList>
    </citation>
    <scope>NUCLEOTIDE SEQUENCE [LARGE SCALE GENOMIC DNA]</scope>
    <source>
        <strain evidence="8 9">DSM 25634</strain>
    </source>
</reference>
<keyword evidence="3" id="KW-0479">Metal-binding</keyword>
<dbReference type="GO" id="GO:0046872">
    <property type="term" value="F:metal ion binding"/>
    <property type="evidence" value="ECO:0007669"/>
    <property type="project" value="UniProtKB-KW"/>
</dbReference>
<dbReference type="EMBL" id="JOKH01000001">
    <property type="protein sequence ID" value="KEQ18845.1"/>
    <property type="molecule type" value="Genomic_DNA"/>
</dbReference>
<dbReference type="SUPFAM" id="SSF102114">
    <property type="entry name" value="Radical SAM enzymes"/>
    <property type="match status" value="1"/>
</dbReference>
<keyword evidence="2" id="KW-0949">S-adenosyl-L-methionine</keyword>
<dbReference type="Pfam" id="PF04055">
    <property type="entry name" value="Radical_SAM"/>
    <property type="match status" value="1"/>
</dbReference>
<gene>
    <name evidence="8" type="ORF">GZ78_01895</name>
</gene>
<comment type="caution">
    <text evidence="8">The sequence shown here is derived from an EMBL/GenBank/DDBJ whole genome shotgun (WGS) entry which is preliminary data.</text>
</comment>
<dbReference type="InterPro" id="IPR050377">
    <property type="entry name" value="Radical_SAM_PqqE_MftC-like"/>
</dbReference>
<name>A0A081NK72_9GAMM</name>
<keyword evidence="4" id="KW-0408">Iron</keyword>
<protein>
    <submittedName>
        <fullName evidence="8">Radical SAM protein</fullName>
    </submittedName>
</protein>
<dbReference type="InterPro" id="IPR013785">
    <property type="entry name" value="Aldolase_TIM"/>
</dbReference>
<dbReference type="Gene3D" id="3.20.20.70">
    <property type="entry name" value="Aldolase class I"/>
    <property type="match status" value="1"/>
</dbReference>
<evidence type="ECO:0000256" key="1">
    <source>
        <dbReference type="ARBA" id="ARBA00001966"/>
    </source>
</evidence>
<evidence type="ECO:0000256" key="6">
    <source>
        <dbReference type="SAM" id="MobiDB-lite"/>
    </source>
</evidence>
<keyword evidence="5" id="KW-0411">Iron-sulfur</keyword>
<dbReference type="PANTHER" id="PTHR11228:SF22">
    <property type="entry name" value="PEPTIDE BIOSYNTHESIS PROTEIN YYDG-RELATED"/>
    <property type="match status" value="1"/>
</dbReference>
<dbReference type="OrthoDB" id="9810775at2"/>
<dbReference type="PANTHER" id="PTHR11228">
    <property type="entry name" value="RADICAL SAM DOMAIN PROTEIN"/>
    <property type="match status" value="1"/>
</dbReference>
<dbReference type="STRING" id="1137799.GZ78_01895"/>
<evidence type="ECO:0000259" key="7">
    <source>
        <dbReference type="PROSITE" id="PS51918"/>
    </source>
</evidence>
<proteinExistence type="predicted"/>
<dbReference type="SFLD" id="SFLDS00029">
    <property type="entry name" value="Radical_SAM"/>
    <property type="match status" value="1"/>
</dbReference>
<evidence type="ECO:0000313" key="9">
    <source>
        <dbReference type="Proteomes" id="UP000028073"/>
    </source>
</evidence>
<accession>A0A081NK72</accession>
<feature type="region of interest" description="Disordered" evidence="6">
    <location>
        <begin position="1"/>
        <end position="22"/>
    </location>
</feature>